<protein>
    <submittedName>
        <fullName evidence="2">M48 family metallopeptidase</fullName>
    </submittedName>
</protein>
<gene>
    <name evidence="2" type="ORF">E6O51_09015</name>
</gene>
<dbReference type="CDD" id="cd07344">
    <property type="entry name" value="M48_yhfN_like"/>
    <property type="match status" value="1"/>
</dbReference>
<comment type="caution">
    <text evidence="2">The sequence shown here is derived from an EMBL/GenBank/DDBJ whole genome shotgun (WGS) entry which is preliminary data.</text>
</comment>
<dbReference type="AlphaFoldDB" id="A0A4S4APX9"/>
<dbReference type="PANTHER" id="PTHR30399:SF1">
    <property type="entry name" value="UTP PYROPHOSPHATASE"/>
    <property type="match status" value="1"/>
</dbReference>
<keyword evidence="3" id="KW-1185">Reference proteome</keyword>
<dbReference type="PANTHER" id="PTHR30399">
    <property type="entry name" value="UNCHARACTERIZED PROTEIN YGJP"/>
    <property type="match status" value="1"/>
</dbReference>
<name>A0A4S4APX9_9RHOO</name>
<dbReference type="Proteomes" id="UP000307956">
    <property type="component" value="Unassembled WGS sequence"/>
</dbReference>
<dbReference type="Gene3D" id="3.30.2010.10">
    <property type="entry name" value="Metalloproteases ('zincins'), catalytic domain"/>
    <property type="match status" value="1"/>
</dbReference>
<accession>A0A4S4APX9</accession>
<dbReference type="Pfam" id="PF01863">
    <property type="entry name" value="YgjP-like"/>
    <property type="match status" value="1"/>
</dbReference>
<dbReference type="InterPro" id="IPR053136">
    <property type="entry name" value="UTP_pyrophosphatase-like"/>
</dbReference>
<reference evidence="2 3" key="1">
    <citation type="submission" date="2019-04" db="EMBL/GenBank/DDBJ databases">
        <title>Azoarcus rhizosphaerae sp. nov. isolated from rhizosphere of Ficus religiosa.</title>
        <authorList>
            <person name="Lin S.-Y."/>
            <person name="Hameed A."/>
            <person name="Hsu Y.-H."/>
            <person name="Young C.-C."/>
        </authorList>
    </citation>
    <scope>NUCLEOTIDE SEQUENCE [LARGE SCALE GENOMIC DNA]</scope>
    <source>
        <strain evidence="2 3">CC-YHH848</strain>
    </source>
</reference>
<dbReference type="OrthoDB" id="9811177at2"/>
<evidence type="ECO:0000313" key="2">
    <source>
        <dbReference type="EMBL" id="THF61773.1"/>
    </source>
</evidence>
<evidence type="ECO:0000259" key="1">
    <source>
        <dbReference type="Pfam" id="PF01863"/>
    </source>
</evidence>
<proteinExistence type="predicted"/>
<feature type="domain" description="YgjP-like metallopeptidase" evidence="1">
    <location>
        <begin position="32"/>
        <end position="236"/>
    </location>
</feature>
<evidence type="ECO:0000313" key="3">
    <source>
        <dbReference type="Proteomes" id="UP000307956"/>
    </source>
</evidence>
<dbReference type="EMBL" id="SSOD01000006">
    <property type="protein sequence ID" value="THF61773.1"/>
    <property type="molecule type" value="Genomic_DNA"/>
</dbReference>
<organism evidence="2 3">
    <name type="scientific">Pseudothauera rhizosphaerae</name>
    <dbReference type="NCBI Taxonomy" id="2565932"/>
    <lineage>
        <taxon>Bacteria</taxon>
        <taxon>Pseudomonadati</taxon>
        <taxon>Pseudomonadota</taxon>
        <taxon>Betaproteobacteria</taxon>
        <taxon>Rhodocyclales</taxon>
        <taxon>Zoogloeaceae</taxon>
        <taxon>Pseudothauera</taxon>
    </lineage>
</organism>
<dbReference type="InterPro" id="IPR002725">
    <property type="entry name" value="YgjP-like_metallopeptidase"/>
</dbReference>
<sequence>MLRRRTAPREEACETVLGGRRVRYTLRRSARRTLALQVDARGVKVAVPLHCPAAEVERFIATHTQWLLDKLDALAARPAVVPFKAVDGAEFPLLGRPCRLNLGGSGRAVRWRVAPDGIDELLLPVATVDTAAALERALRRRALAWYPGRVAEYCHRLGVPVPTVRLSSARTRWGSCSRHSGIRLHWRLIHLAPALVDYVVAHEVAHLAEMNHSPRFWSVVESLYPDWRAARRQLREAAATLPVIAAGDETAITEED</sequence>